<dbReference type="Gene3D" id="3.40.50.1820">
    <property type="entry name" value="alpha/beta hydrolase"/>
    <property type="match status" value="1"/>
</dbReference>
<dbReference type="EMBL" id="JBDFQZ010000001">
    <property type="protein sequence ID" value="KAK9758091.1"/>
    <property type="molecule type" value="Genomic_DNA"/>
</dbReference>
<dbReference type="GO" id="GO:0016787">
    <property type="term" value="F:hydrolase activity"/>
    <property type="evidence" value="ECO:0007669"/>
    <property type="project" value="InterPro"/>
</dbReference>
<keyword evidence="4" id="KW-1185">Reference proteome</keyword>
<name>A0AAW1NBB5_SAPOF</name>
<evidence type="ECO:0000313" key="3">
    <source>
        <dbReference type="EMBL" id="KAK9758091.1"/>
    </source>
</evidence>
<dbReference type="PANTHER" id="PTHR23024">
    <property type="entry name" value="ARYLACETAMIDE DEACETYLASE"/>
    <property type="match status" value="1"/>
</dbReference>
<dbReference type="InterPro" id="IPR029058">
    <property type="entry name" value="AB_hydrolase_fold"/>
</dbReference>
<proteinExistence type="inferred from homology"/>
<dbReference type="Pfam" id="PF07859">
    <property type="entry name" value="Abhydrolase_3"/>
    <property type="match status" value="1"/>
</dbReference>
<dbReference type="PANTHER" id="PTHR23024:SF467">
    <property type="entry name" value="CARBOXYLESTERASE 12-RELATED"/>
    <property type="match status" value="1"/>
</dbReference>
<dbReference type="SUPFAM" id="SSF53474">
    <property type="entry name" value="alpha/beta-Hydrolases"/>
    <property type="match status" value="1"/>
</dbReference>
<feature type="domain" description="Alpha/beta hydrolase fold-3" evidence="2">
    <location>
        <begin position="67"/>
        <end position="166"/>
    </location>
</feature>
<dbReference type="InterPro" id="IPR050466">
    <property type="entry name" value="Carboxylest/Gibb_receptor"/>
</dbReference>
<dbReference type="Proteomes" id="UP001443914">
    <property type="component" value="Unassembled WGS sequence"/>
</dbReference>
<evidence type="ECO:0000256" key="1">
    <source>
        <dbReference type="ARBA" id="ARBA00010515"/>
    </source>
</evidence>
<organism evidence="3 4">
    <name type="scientific">Saponaria officinalis</name>
    <name type="common">Common soapwort</name>
    <name type="synonym">Lychnis saponaria</name>
    <dbReference type="NCBI Taxonomy" id="3572"/>
    <lineage>
        <taxon>Eukaryota</taxon>
        <taxon>Viridiplantae</taxon>
        <taxon>Streptophyta</taxon>
        <taxon>Embryophyta</taxon>
        <taxon>Tracheophyta</taxon>
        <taxon>Spermatophyta</taxon>
        <taxon>Magnoliopsida</taxon>
        <taxon>eudicotyledons</taxon>
        <taxon>Gunneridae</taxon>
        <taxon>Pentapetalae</taxon>
        <taxon>Caryophyllales</taxon>
        <taxon>Caryophyllaceae</taxon>
        <taxon>Caryophylleae</taxon>
        <taxon>Saponaria</taxon>
    </lineage>
</organism>
<gene>
    <name evidence="3" type="ORF">RND81_01G206100</name>
</gene>
<protein>
    <recommendedName>
        <fullName evidence="2">Alpha/beta hydrolase fold-3 domain-containing protein</fullName>
    </recommendedName>
</protein>
<accession>A0AAW1NBB5</accession>
<comment type="similarity">
    <text evidence="1">Belongs to the 'GDXG' lipolytic enzyme family.</text>
</comment>
<feature type="non-terminal residue" evidence="3">
    <location>
        <position position="247"/>
    </location>
</feature>
<comment type="caution">
    <text evidence="3">The sequence shown here is derived from an EMBL/GenBank/DDBJ whole genome shotgun (WGS) entry which is preliminary data.</text>
</comment>
<evidence type="ECO:0000313" key="4">
    <source>
        <dbReference type="Proteomes" id="UP001443914"/>
    </source>
</evidence>
<evidence type="ECO:0000259" key="2">
    <source>
        <dbReference type="Pfam" id="PF07859"/>
    </source>
</evidence>
<reference evidence="3" key="1">
    <citation type="submission" date="2024-03" db="EMBL/GenBank/DDBJ databases">
        <title>WGS assembly of Saponaria officinalis var. Norfolk2.</title>
        <authorList>
            <person name="Jenkins J."/>
            <person name="Shu S."/>
            <person name="Grimwood J."/>
            <person name="Barry K."/>
            <person name="Goodstein D."/>
            <person name="Schmutz J."/>
            <person name="Leebens-Mack J."/>
            <person name="Osbourn A."/>
        </authorList>
    </citation>
    <scope>NUCLEOTIDE SEQUENCE [LARGE SCALE GENOMIC DNA]</scope>
    <source>
        <strain evidence="3">JIC</strain>
    </source>
</reference>
<sequence length="247" mass="27652">LLRDFSPRIKIYKNGTVERLYKDDTVPASYDPKTRVRSRDVTISNSSLSARNYVPDNLSKKTKIPLVIYVHGGGFCIYSSSSPIYHNDLNSLVSEANVIAVSPGYRLAPEFPIFVCYEDSWAVAHWATAHDPDPWLARWTDLTRVYFAGDSVGANITHDMAGRAGGVGNEAEPGNGPGPRKELGCGRVLVGVTEKDIWKGIWVKYYEVLKEGGEWKGEVIMWETKSIGHVFHLYKPDCHEAKELLKH</sequence>
<dbReference type="InterPro" id="IPR013094">
    <property type="entry name" value="AB_hydrolase_3"/>
</dbReference>
<feature type="non-terminal residue" evidence="3">
    <location>
        <position position="1"/>
    </location>
</feature>
<dbReference type="AlphaFoldDB" id="A0AAW1NBB5"/>